<name>A0A562RQF7_9BRAD</name>
<dbReference type="InterPro" id="IPR003779">
    <property type="entry name" value="CMD-like"/>
</dbReference>
<reference evidence="2 3" key="1">
    <citation type="journal article" date="2015" name="Stand. Genomic Sci.">
        <title>Genomic Encyclopedia of Bacterial and Archaeal Type Strains, Phase III: the genomes of soil and plant-associated and newly described type strains.</title>
        <authorList>
            <person name="Whitman W.B."/>
            <person name="Woyke T."/>
            <person name="Klenk H.P."/>
            <person name="Zhou Y."/>
            <person name="Lilburn T.G."/>
            <person name="Beck B.J."/>
            <person name="De Vos P."/>
            <person name="Vandamme P."/>
            <person name="Eisen J.A."/>
            <person name="Garrity G."/>
            <person name="Hugenholtz P."/>
            <person name="Kyrpides N.C."/>
        </authorList>
    </citation>
    <scope>NUCLEOTIDE SEQUENCE [LARGE SCALE GENOMIC DNA]</scope>
    <source>
        <strain evidence="2 3">CGMCC 1.10948</strain>
    </source>
</reference>
<evidence type="ECO:0000313" key="3">
    <source>
        <dbReference type="Proteomes" id="UP000316291"/>
    </source>
</evidence>
<keyword evidence="2" id="KW-0575">Peroxidase</keyword>
<dbReference type="PANTHER" id="PTHR34846">
    <property type="entry name" value="4-CARBOXYMUCONOLACTONE DECARBOXYLASE FAMILY PROTEIN (AFU_ORTHOLOGUE AFUA_6G11590)"/>
    <property type="match status" value="1"/>
</dbReference>
<dbReference type="NCBIfam" id="TIGR00778">
    <property type="entry name" value="ahpD_dom"/>
    <property type="match status" value="1"/>
</dbReference>
<proteinExistence type="predicted"/>
<evidence type="ECO:0000259" key="1">
    <source>
        <dbReference type="Pfam" id="PF02627"/>
    </source>
</evidence>
<dbReference type="RefSeq" id="WP_145831553.1">
    <property type="nucleotide sequence ID" value="NZ_VLLA01000006.1"/>
</dbReference>
<accession>A0A562RQF7</accession>
<dbReference type="AlphaFoldDB" id="A0A562RQF7"/>
<keyword evidence="3" id="KW-1185">Reference proteome</keyword>
<dbReference type="PANTHER" id="PTHR34846:SF10">
    <property type="entry name" value="CYTOPLASMIC PROTEIN"/>
    <property type="match status" value="1"/>
</dbReference>
<keyword evidence="2" id="KW-0560">Oxidoreductase</keyword>
<organism evidence="2 3">
    <name type="scientific">Bradyrhizobium huanghuaihaiense</name>
    <dbReference type="NCBI Taxonomy" id="990078"/>
    <lineage>
        <taxon>Bacteria</taxon>
        <taxon>Pseudomonadati</taxon>
        <taxon>Pseudomonadota</taxon>
        <taxon>Alphaproteobacteria</taxon>
        <taxon>Hyphomicrobiales</taxon>
        <taxon>Nitrobacteraceae</taxon>
        <taxon>Bradyrhizobium</taxon>
    </lineage>
</organism>
<comment type="caution">
    <text evidence="2">The sequence shown here is derived from an EMBL/GenBank/DDBJ whole genome shotgun (WGS) entry which is preliminary data.</text>
</comment>
<dbReference type="InterPro" id="IPR004675">
    <property type="entry name" value="AhpD_core"/>
</dbReference>
<protein>
    <submittedName>
        <fullName evidence="2">AhpD family alkylhydroperoxidase</fullName>
    </submittedName>
</protein>
<sequence length="154" mass="16540">MTNRIDYAKISPVGYKAFGGVYVHVQNSSLSKDLINLVYLRVSQINGCAYCIDMHSRDLLKSGIEIDKLVLVPVWRNAGAVFSPRECAALAWAETVTRVAETGVPDVDYEAASAAFGDKELADLTYAIGLMGAFNRLGISFRTPPAAAAPARAA</sequence>
<dbReference type="OrthoDB" id="9801997at2"/>
<dbReference type="EMBL" id="VLLA01000006">
    <property type="protein sequence ID" value="TWI71288.1"/>
    <property type="molecule type" value="Genomic_DNA"/>
</dbReference>
<dbReference type="InterPro" id="IPR029032">
    <property type="entry name" value="AhpD-like"/>
</dbReference>
<dbReference type="Proteomes" id="UP000316291">
    <property type="component" value="Unassembled WGS sequence"/>
</dbReference>
<dbReference type="GO" id="GO:0051920">
    <property type="term" value="F:peroxiredoxin activity"/>
    <property type="evidence" value="ECO:0007669"/>
    <property type="project" value="InterPro"/>
</dbReference>
<dbReference type="Gene3D" id="1.20.1290.10">
    <property type="entry name" value="AhpD-like"/>
    <property type="match status" value="1"/>
</dbReference>
<gene>
    <name evidence="2" type="ORF">IQ16_02907</name>
</gene>
<dbReference type="Pfam" id="PF02627">
    <property type="entry name" value="CMD"/>
    <property type="match status" value="1"/>
</dbReference>
<feature type="domain" description="Carboxymuconolactone decarboxylase-like" evidence="1">
    <location>
        <begin position="24"/>
        <end position="94"/>
    </location>
</feature>
<evidence type="ECO:0000313" key="2">
    <source>
        <dbReference type="EMBL" id="TWI71288.1"/>
    </source>
</evidence>
<dbReference type="SUPFAM" id="SSF69118">
    <property type="entry name" value="AhpD-like"/>
    <property type="match status" value="1"/>
</dbReference>